<keyword evidence="1" id="KW-0723">Serine/threonine-protein kinase</keyword>
<evidence type="ECO:0000256" key="7">
    <source>
        <dbReference type="SAM" id="MobiDB-lite"/>
    </source>
</evidence>
<protein>
    <submittedName>
        <fullName evidence="9">Dual-specificity kinase</fullName>
    </submittedName>
</protein>
<dbReference type="OrthoDB" id="283111at2759"/>
<dbReference type="InterPro" id="IPR051175">
    <property type="entry name" value="CLK_kinases"/>
</dbReference>
<comment type="caution">
    <text evidence="9">The sequence shown here is derived from an EMBL/GenBank/DDBJ whole genome shotgun (WGS) entry which is preliminary data.</text>
</comment>
<dbReference type="InterPro" id="IPR011009">
    <property type="entry name" value="Kinase-like_dom_sf"/>
</dbReference>
<dbReference type="PANTHER" id="PTHR45646">
    <property type="entry name" value="SERINE/THREONINE-PROTEIN KINASE DOA-RELATED"/>
    <property type="match status" value="1"/>
</dbReference>
<evidence type="ECO:0000256" key="3">
    <source>
        <dbReference type="ARBA" id="ARBA00022741"/>
    </source>
</evidence>
<keyword evidence="3 6" id="KW-0547">Nucleotide-binding</keyword>
<dbReference type="GO" id="GO:0043484">
    <property type="term" value="P:regulation of RNA splicing"/>
    <property type="evidence" value="ECO:0007669"/>
    <property type="project" value="TreeGrafter"/>
</dbReference>
<dbReference type="GO" id="GO:0004674">
    <property type="term" value="F:protein serine/threonine kinase activity"/>
    <property type="evidence" value="ECO:0007669"/>
    <property type="project" value="UniProtKB-KW"/>
</dbReference>
<dbReference type="PROSITE" id="PS00107">
    <property type="entry name" value="PROTEIN_KINASE_ATP"/>
    <property type="match status" value="1"/>
</dbReference>
<feature type="compositionally biased region" description="Low complexity" evidence="7">
    <location>
        <begin position="42"/>
        <end position="58"/>
    </location>
</feature>
<keyword evidence="2" id="KW-0808">Transferase</keyword>
<dbReference type="GO" id="GO:0005634">
    <property type="term" value="C:nucleus"/>
    <property type="evidence" value="ECO:0007669"/>
    <property type="project" value="TreeGrafter"/>
</dbReference>
<dbReference type="SUPFAM" id="SSF56112">
    <property type="entry name" value="Protein kinase-like (PK-like)"/>
    <property type="match status" value="1"/>
</dbReference>
<evidence type="ECO:0000256" key="1">
    <source>
        <dbReference type="ARBA" id="ARBA00022527"/>
    </source>
</evidence>
<evidence type="ECO:0000259" key="8">
    <source>
        <dbReference type="PROSITE" id="PS50011"/>
    </source>
</evidence>
<dbReference type="InterPro" id="IPR008271">
    <property type="entry name" value="Ser/Thr_kinase_AS"/>
</dbReference>
<name>A0A9P3LXQ7_9FUNG</name>
<dbReference type="InterPro" id="IPR000719">
    <property type="entry name" value="Prot_kinase_dom"/>
</dbReference>
<accession>A0A9P3LXQ7</accession>
<evidence type="ECO:0000313" key="9">
    <source>
        <dbReference type="EMBL" id="GJJ74347.1"/>
    </source>
</evidence>
<evidence type="ECO:0000313" key="10">
    <source>
        <dbReference type="Proteomes" id="UP000827284"/>
    </source>
</evidence>
<evidence type="ECO:0000256" key="6">
    <source>
        <dbReference type="PROSITE-ProRule" id="PRU10141"/>
    </source>
</evidence>
<dbReference type="InterPro" id="IPR017441">
    <property type="entry name" value="Protein_kinase_ATP_BS"/>
</dbReference>
<evidence type="ECO:0000256" key="4">
    <source>
        <dbReference type="ARBA" id="ARBA00022777"/>
    </source>
</evidence>
<dbReference type="Gene3D" id="1.10.510.10">
    <property type="entry name" value="Transferase(Phosphotransferase) domain 1"/>
    <property type="match status" value="1"/>
</dbReference>
<feature type="binding site" evidence="6">
    <location>
        <position position="250"/>
    </location>
    <ligand>
        <name>ATP</name>
        <dbReference type="ChEBI" id="CHEBI:30616"/>
    </ligand>
</feature>
<dbReference type="GO" id="GO:0005524">
    <property type="term" value="F:ATP binding"/>
    <property type="evidence" value="ECO:0007669"/>
    <property type="project" value="UniProtKB-UniRule"/>
</dbReference>
<keyword evidence="4 9" id="KW-0418">Kinase</keyword>
<reference evidence="9" key="2">
    <citation type="journal article" date="2022" name="Microbiol. Resour. Announc.">
        <title>Whole-Genome Sequence of Entomortierella parvispora E1425, a Mucoromycotan Fungus Associated with Burkholderiaceae-Related Endosymbiotic Bacteria.</title>
        <authorList>
            <person name="Herlambang A."/>
            <person name="Guo Y."/>
            <person name="Takashima Y."/>
            <person name="Narisawa K."/>
            <person name="Ohta H."/>
            <person name="Nishizawa T."/>
        </authorList>
    </citation>
    <scope>NUCLEOTIDE SEQUENCE</scope>
    <source>
        <strain evidence="9">E1425</strain>
    </source>
</reference>
<sequence>MAQIVGAAGPTRRQADWAAFYKNGPPKEVIVIDDDTPPPPSLSSSASSSSSSTHTAPTGHLTSSGTRYKITRPVMPPTTLYHPTPDSLSGPSSIPVPTRRVTRRANKRLPSTDLTHSEMSGQYAYADNTHAARVGQPANSHYRTAQPVIAIDESPAKKKRKSNADLKYIQPVPQANRTVQYAAPQQNATTTNGNTVVNGPHWDDKEGHYIVTPGQEFTSRYEIIRLLGQGTFGKVVECMDRDTGRRCAIKIIRAIQKYRDASKIEARVLRTLKKSDPTNGYKCLHLNDCFDYRNHVCMVFDLLGQSIYDWLKDNQFCPFPPNQIQHFARQLLTSVAFLHRLRLIHTDLKPENILLANGAYKQMPYRKTPTSKMQTRRVLLDPEIRLIDFGSATFQDEHHSTVVCTRHYRAPEIILGLGWSYPCDIWSIGCILVEFLTGEALFQTHDNLEHLAMMQAVLGPIPDKLVRATHKSSQKYFVRGQLDYPNDDTKRNSRRYVKALKPLKDYVVSASNRIESMAFSQELRDLLRSLLAYDPEERITAAHALKHPYFSYVVDEDGHVLGKKSGSETIIM</sequence>
<evidence type="ECO:0000256" key="2">
    <source>
        <dbReference type="ARBA" id="ARBA00022679"/>
    </source>
</evidence>
<keyword evidence="5 6" id="KW-0067">ATP-binding</keyword>
<dbReference type="EMBL" id="BQFW01000009">
    <property type="protein sequence ID" value="GJJ74347.1"/>
    <property type="molecule type" value="Genomic_DNA"/>
</dbReference>
<proteinExistence type="predicted"/>
<dbReference type="CDD" id="cd14134">
    <property type="entry name" value="PKc_CLK"/>
    <property type="match status" value="1"/>
</dbReference>
<reference evidence="9" key="1">
    <citation type="submission" date="2021-11" db="EMBL/GenBank/DDBJ databases">
        <authorList>
            <person name="Herlambang A."/>
            <person name="Guo Y."/>
            <person name="Takashima Y."/>
            <person name="Nishizawa T."/>
        </authorList>
    </citation>
    <scope>NUCLEOTIDE SEQUENCE</scope>
    <source>
        <strain evidence="9">E1425</strain>
    </source>
</reference>
<gene>
    <name evidence="9" type="ORF">EMPS_06705</name>
</gene>
<dbReference type="AlphaFoldDB" id="A0A9P3LXQ7"/>
<dbReference type="PROSITE" id="PS00108">
    <property type="entry name" value="PROTEIN_KINASE_ST"/>
    <property type="match status" value="1"/>
</dbReference>
<dbReference type="Pfam" id="PF00069">
    <property type="entry name" value="Pkinase"/>
    <property type="match status" value="1"/>
</dbReference>
<keyword evidence="10" id="KW-1185">Reference proteome</keyword>
<feature type="region of interest" description="Disordered" evidence="7">
    <location>
        <begin position="28"/>
        <end position="97"/>
    </location>
</feature>
<dbReference type="Gene3D" id="3.30.200.20">
    <property type="entry name" value="Phosphorylase Kinase, domain 1"/>
    <property type="match status" value="1"/>
</dbReference>
<dbReference type="SMART" id="SM00220">
    <property type="entry name" value="S_TKc"/>
    <property type="match status" value="1"/>
</dbReference>
<organism evidence="9 10">
    <name type="scientific">Entomortierella parvispora</name>
    <dbReference type="NCBI Taxonomy" id="205924"/>
    <lineage>
        <taxon>Eukaryota</taxon>
        <taxon>Fungi</taxon>
        <taxon>Fungi incertae sedis</taxon>
        <taxon>Mucoromycota</taxon>
        <taxon>Mortierellomycotina</taxon>
        <taxon>Mortierellomycetes</taxon>
        <taxon>Mortierellales</taxon>
        <taxon>Mortierellaceae</taxon>
        <taxon>Entomortierella</taxon>
    </lineage>
</organism>
<dbReference type="PROSITE" id="PS50011">
    <property type="entry name" value="PROTEIN_KINASE_DOM"/>
    <property type="match status" value="1"/>
</dbReference>
<dbReference type="Proteomes" id="UP000827284">
    <property type="component" value="Unassembled WGS sequence"/>
</dbReference>
<feature type="domain" description="Protein kinase" evidence="8">
    <location>
        <begin position="221"/>
        <end position="550"/>
    </location>
</feature>
<dbReference type="PANTHER" id="PTHR45646:SF11">
    <property type="entry name" value="SERINE_THREONINE-PROTEIN KINASE DOA"/>
    <property type="match status" value="1"/>
</dbReference>
<evidence type="ECO:0000256" key="5">
    <source>
        <dbReference type="ARBA" id="ARBA00022840"/>
    </source>
</evidence>